<keyword evidence="1" id="KW-1133">Transmembrane helix</keyword>
<keyword evidence="2" id="KW-0378">Hydrolase</keyword>
<protein>
    <submittedName>
        <fullName evidence="2">Metal-dependent hydrolase</fullName>
    </submittedName>
</protein>
<dbReference type="AlphaFoldDB" id="A0ABD5UA63"/>
<gene>
    <name evidence="2" type="ORF">ACFQHK_12915</name>
</gene>
<feature type="transmembrane region" description="Helical" evidence="1">
    <location>
        <begin position="178"/>
        <end position="195"/>
    </location>
</feature>
<sequence>MMAVTHVLVGMALASAVVWVAPEFAPLAVVAGALGGAFPDFDLYVGHRRTLHYPVYGSVAGVGALAGALTRPSALTVALACFLLAAGAHAAMDALGGGLELKPWERTSERAVYSHFHDTWLRPRRWVPYDGAPEDLVLSAAVALPLLALHGPLLSRPVVVLLLVGAGYTLLRRRLADVWAALVAAAPPALVAYLPERFVAAR</sequence>
<evidence type="ECO:0000313" key="2">
    <source>
        <dbReference type="EMBL" id="MFC6837409.1"/>
    </source>
</evidence>
<dbReference type="RefSeq" id="WP_304449074.1">
    <property type="nucleotide sequence ID" value="NZ_JARRAH010000001.1"/>
</dbReference>
<feature type="transmembrane region" description="Helical" evidence="1">
    <location>
        <begin position="51"/>
        <end position="69"/>
    </location>
</feature>
<name>A0ABD5UA63_9EURY</name>
<accession>A0ABD5UA63</accession>
<dbReference type="Proteomes" id="UP001596406">
    <property type="component" value="Unassembled WGS sequence"/>
</dbReference>
<dbReference type="GO" id="GO:0016787">
    <property type="term" value="F:hydrolase activity"/>
    <property type="evidence" value="ECO:0007669"/>
    <property type="project" value="UniProtKB-KW"/>
</dbReference>
<keyword evidence="3" id="KW-1185">Reference proteome</keyword>
<feature type="transmembrane region" description="Helical" evidence="1">
    <location>
        <begin position="74"/>
        <end position="92"/>
    </location>
</feature>
<reference evidence="2 3" key="1">
    <citation type="journal article" date="2019" name="Int. J. Syst. Evol. Microbiol.">
        <title>The Global Catalogue of Microorganisms (GCM) 10K type strain sequencing project: providing services to taxonomists for standard genome sequencing and annotation.</title>
        <authorList>
            <consortium name="The Broad Institute Genomics Platform"/>
            <consortium name="The Broad Institute Genome Sequencing Center for Infectious Disease"/>
            <person name="Wu L."/>
            <person name="Ma J."/>
        </authorList>
    </citation>
    <scope>NUCLEOTIDE SEQUENCE [LARGE SCALE GENOMIC DNA]</scope>
    <source>
        <strain evidence="2 3">PSRA2</strain>
    </source>
</reference>
<organism evidence="2 3">
    <name type="scientific">Halomarina ordinaria</name>
    <dbReference type="NCBI Taxonomy" id="3033939"/>
    <lineage>
        <taxon>Archaea</taxon>
        <taxon>Methanobacteriati</taxon>
        <taxon>Methanobacteriota</taxon>
        <taxon>Stenosarchaea group</taxon>
        <taxon>Halobacteria</taxon>
        <taxon>Halobacteriales</taxon>
        <taxon>Natronomonadaceae</taxon>
        <taxon>Halomarina</taxon>
    </lineage>
</organism>
<proteinExistence type="predicted"/>
<evidence type="ECO:0000256" key="1">
    <source>
        <dbReference type="SAM" id="Phobius"/>
    </source>
</evidence>
<keyword evidence="1" id="KW-0812">Transmembrane</keyword>
<dbReference type="EMBL" id="JBHSXM010000001">
    <property type="protein sequence ID" value="MFC6837409.1"/>
    <property type="molecule type" value="Genomic_DNA"/>
</dbReference>
<keyword evidence="1" id="KW-0472">Membrane</keyword>
<evidence type="ECO:0000313" key="3">
    <source>
        <dbReference type="Proteomes" id="UP001596406"/>
    </source>
</evidence>
<comment type="caution">
    <text evidence="2">The sequence shown here is derived from an EMBL/GenBank/DDBJ whole genome shotgun (WGS) entry which is preliminary data.</text>
</comment>
<feature type="transmembrane region" description="Helical" evidence="1">
    <location>
        <begin position="153"/>
        <end position="171"/>
    </location>
</feature>